<evidence type="ECO:0000256" key="1">
    <source>
        <dbReference type="ARBA" id="ARBA00022741"/>
    </source>
</evidence>
<reference evidence="8 9" key="1">
    <citation type="submission" date="2016-05" db="EMBL/GenBank/DDBJ databases">
        <title>First whole genome sequencing of Entamoeba histolytica HM1:IMSS-clone-6.</title>
        <authorList>
            <person name="Mukherjee Avik.K."/>
            <person name="Izumyama S."/>
            <person name="Nakada-Tsukui K."/>
            <person name="Nozaki T."/>
        </authorList>
    </citation>
    <scope>NUCLEOTIDE SEQUENCE [LARGE SCALE GENOMIC DNA]</scope>
    <source>
        <strain evidence="8 9">HM1:IMSS clone 6</strain>
    </source>
</reference>
<dbReference type="PROSITE" id="PS00108">
    <property type="entry name" value="PROTEIN_KINASE_ST"/>
    <property type="match status" value="1"/>
</dbReference>
<evidence type="ECO:0000313" key="9">
    <source>
        <dbReference type="Proteomes" id="UP000078387"/>
    </source>
</evidence>
<gene>
    <name evidence="8" type="ORF">CL6EHI_014100</name>
</gene>
<dbReference type="InterPro" id="IPR011009">
    <property type="entry name" value="Kinase-like_dom_sf"/>
</dbReference>
<dbReference type="Pfam" id="PF00498">
    <property type="entry name" value="FHA"/>
    <property type="match status" value="1"/>
</dbReference>
<dbReference type="VEuPathDB" id="AmoebaDB:EHI8A_035570"/>
<dbReference type="PANTHER" id="PTHR24347">
    <property type="entry name" value="SERINE/THREONINE-PROTEIN KINASE"/>
    <property type="match status" value="1"/>
</dbReference>
<dbReference type="GO" id="GO:0004674">
    <property type="term" value="F:protein serine/threonine kinase activity"/>
    <property type="evidence" value="ECO:0007669"/>
    <property type="project" value="UniProtKB-KW"/>
</dbReference>
<dbReference type="PROSITE" id="PS00107">
    <property type="entry name" value="PROTEIN_KINASE_ATP"/>
    <property type="match status" value="1"/>
</dbReference>
<evidence type="ECO:0000259" key="6">
    <source>
        <dbReference type="PROSITE" id="PS50006"/>
    </source>
</evidence>
<dbReference type="EMBL" id="BDEQ01000001">
    <property type="protein sequence ID" value="GAT93541.1"/>
    <property type="molecule type" value="Genomic_DNA"/>
</dbReference>
<keyword evidence="1 3" id="KW-0547">Nucleotide-binding</keyword>
<evidence type="ECO:0000313" key="8">
    <source>
        <dbReference type="EMBL" id="GAT93541.1"/>
    </source>
</evidence>
<dbReference type="AlphaFoldDB" id="A0A5K1U8Z0"/>
<dbReference type="InterPro" id="IPR008984">
    <property type="entry name" value="SMAD_FHA_dom_sf"/>
</dbReference>
<evidence type="ECO:0000256" key="2">
    <source>
        <dbReference type="ARBA" id="ARBA00022840"/>
    </source>
</evidence>
<dbReference type="VEuPathDB" id="AmoebaDB:KM1_211010"/>
<feature type="compositionally biased region" description="Basic and acidic residues" evidence="5">
    <location>
        <begin position="411"/>
        <end position="434"/>
    </location>
</feature>
<dbReference type="SMART" id="SM00220">
    <property type="entry name" value="S_TKc"/>
    <property type="match status" value="1"/>
</dbReference>
<dbReference type="InterPro" id="IPR008271">
    <property type="entry name" value="Ser/Thr_kinase_AS"/>
</dbReference>
<accession>A0A5K1U8Z0</accession>
<dbReference type="Pfam" id="PF00069">
    <property type="entry name" value="Pkinase"/>
    <property type="match status" value="1"/>
</dbReference>
<dbReference type="CDD" id="cd05117">
    <property type="entry name" value="STKc_CAMK"/>
    <property type="match status" value="1"/>
</dbReference>
<dbReference type="InterPro" id="IPR000719">
    <property type="entry name" value="Prot_kinase_dom"/>
</dbReference>
<keyword evidence="8" id="KW-0808">Transferase</keyword>
<keyword evidence="4" id="KW-0723">Serine/threonine-protein kinase</keyword>
<feature type="domain" description="Protein kinase" evidence="7">
    <location>
        <begin position="139"/>
        <end position="397"/>
    </location>
</feature>
<evidence type="ECO:0000256" key="5">
    <source>
        <dbReference type="SAM" id="MobiDB-lite"/>
    </source>
</evidence>
<comment type="similarity">
    <text evidence="4">Belongs to the protein kinase superfamily.</text>
</comment>
<dbReference type="VEuPathDB" id="AmoebaDB:EHI_014100"/>
<dbReference type="PROSITE" id="PS50006">
    <property type="entry name" value="FHA_DOMAIN"/>
    <property type="match status" value="1"/>
</dbReference>
<sequence length="434" mass="49986">MKLINDRMSQFTIIIIDNYEDKRIKTFSLEKALNGIKIGRHKSCDIVLSSLMISNFHCTIKVQSKEMKNIIIYDTSSNGTQYKDEDIGKGNNVIIPFDDKISINMAPNDFYNITFSTECINIPSEVIVKGVDLMCYDRYNIIKRLGDGQYSKVYKAIIKSTNSVVALKILNQTRERFTLDEISRRELEIMKKIQHENVVSFRECFETKQNTIFEVDFCEGADLFSRIITTGKMDEHEGAFIFMQLLEGMNYLHSQHIIHRDLKPENILLKENKPYPTIKIADFGMAKIAQYGTTSCGTTQYAAPEVILPTSGRLQYTKECDIWSIGIILYIILSGTHPFSMEDENLLYKQIKDAQFNFKDAIWDVVSKEPKELIKSMIIVDPLKRASIAAMLDCEWIKKNSVYFPDKKKRSSEGEEPETKKIDTTIQIDSREKV</sequence>
<keyword evidence="2 3" id="KW-0067">ATP-binding</keyword>
<comment type="caution">
    <text evidence="8">The sequence shown here is derived from an EMBL/GenBank/DDBJ whole genome shotgun (WGS) entry which is preliminary data.</text>
</comment>
<dbReference type="VEuPathDB" id="AmoebaDB:EHI5A_005020"/>
<feature type="domain" description="FHA" evidence="6">
    <location>
        <begin position="36"/>
        <end position="87"/>
    </location>
</feature>
<dbReference type="SUPFAM" id="SSF49879">
    <property type="entry name" value="SMAD/FHA domain"/>
    <property type="match status" value="1"/>
</dbReference>
<feature type="binding site" evidence="3">
    <location>
        <position position="168"/>
    </location>
    <ligand>
        <name>ATP</name>
        <dbReference type="ChEBI" id="CHEBI:30616"/>
    </ligand>
</feature>
<dbReference type="Proteomes" id="UP000078387">
    <property type="component" value="Unassembled WGS sequence"/>
</dbReference>
<name>A0A5K1U8Z0_ENTHI</name>
<organism evidence="8 9">
    <name type="scientific">Entamoeba histolytica</name>
    <dbReference type="NCBI Taxonomy" id="5759"/>
    <lineage>
        <taxon>Eukaryota</taxon>
        <taxon>Amoebozoa</taxon>
        <taxon>Evosea</taxon>
        <taxon>Archamoebae</taxon>
        <taxon>Mastigamoebida</taxon>
        <taxon>Entamoebidae</taxon>
        <taxon>Entamoeba</taxon>
    </lineage>
</organism>
<dbReference type="SUPFAM" id="SSF56112">
    <property type="entry name" value="Protein kinase-like (PK-like)"/>
    <property type="match status" value="1"/>
</dbReference>
<evidence type="ECO:0000256" key="3">
    <source>
        <dbReference type="PROSITE-ProRule" id="PRU10141"/>
    </source>
</evidence>
<dbReference type="InterPro" id="IPR017441">
    <property type="entry name" value="Protein_kinase_ATP_BS"/>
</dbReference>
<dbReference type="SMART" id="SM00240">
    <property type="entry name" value="FHA"/>
    <property type="match status" value="1"/>
</dbReference>
<protein>
    <submittedName>
        <fullName evidence="8">Protein kinase putative</fullName>
    </submittedName>
</protein>
<dbReference type="InterPro" id="IPR000253">
    <property type="entry name" value="FHA_dom"/>
</dbReference>
<dbReference type="Gene3D" id="1.10.510.10">
    <property type="entry name" value="Transferase(Phosphotransferase) domain 1"/>
    <property type="match status" value="1"/>
</dbReference>
<evidence type="ECO:0000256" key="4">
    <source>
        <dbReference type="RuleBase" id="RU000304"/>
    </source>
</evidence>
<dbReference type="OMA" id="CINTPSE"/>
<feature type="region of interest" description="Disordered" evidence="5">
    <location>
        <begin position="407"/>
        <end position="434"/>
    </location>
</feature>
<dbReference type="FunFam" id="1.10.510.10:FF:001044">
    <property type="entry name" value="Probable serine/threonine-protein kinase fhkB"/>
    <property type="match status" value="1"/>
</dbReference>
<dbReference type="VEuPathDB" id="AmoebaDB:EHI7A_002250"/>
<dbReference type="GO" id="GO:0005524">
    <property type="term" value="F:ATP binding"/>
    <property type="evidence" value="ECO:0007669"/>
    <property type="project" value="UniProtKB-UniRule"/>
</dbReference>
<proteinExistence type="inferred from homology"/>
<evidence type="ECO:0000259" key="7">
    <source>
        <dbReference type="PROSITE" id="PS50011"/>
    </source>
</evidence>
<keyword evidence="8" id="KW-0418">Kinase</keyword>
<dbReference type="CDD" id="cd00060">
    <property type="entry name" value="FHA"/>
    <property type="match status" value="1"/>
</dbReference>
<dbReference type="FunFam" id="2.60.200.20:FF:000100">
    <property type="entry name" value="Serine/threonine protein kinase cds1, putative"/>
    <property type="match status" value="1"/>
</dbReference>
<dbReference type="Gene3D" id="2.60.200.20">
    <property type="match status" value="1"/>
</dbReference>
<dbReference type="PROSITE" id="PS50011">
    <property type="entry name" value="PROTEIN_KINASE_DOM"/>
    <property type="match status" value="1"/>
</dbReference>